<evidence type="ECO:0000313" key="4">
    <source>
        <dbReference type="Proteomes" id="UP000007517"/>
    </source>
</evidence>
<dbReference type="RefSeq" id="WP_014377930.1">
    <property type="nucleotide sequence ID" value="NC_016943.1"/>
</dbReference>
<reference evidence="4" key="2">
    <citation type="submission" date="2012-02" db="EMBL/GenBank/DDBJ databases">
        <title>Complete genome sequence of Blastococcus saxobsidens strain DD2.</title>
        <authorList>
            <person name="Genoscope."/>
        </authorList>
    </citation>
    <scope>NUCLEOTIDE SEQUENCE [LARGE SCALE GENOMIC DNA]</scope>
    <source>
        <strain evidence="4">DD2</strain>
    </source>
</reference>
<keyword evidence="4" id="KW-1185">Reference proteome</keyword>
<evidence type="ECO:0000313" key="3">
    <source>
        <dbReference type="EMBL" id="CCG05058.1"/>
    </source>
</evidence>
<protein>
    <recommendedName>
        <fullName evidence="2">DUF306 domain-containing protein</fullName>
    </recommendedName>
</protein>
<feature type="domain" description="DUF306" evidence="2">
    <location>
        <begin position="381"/>
        <end position="483"/>
    </location>
</feature>
<keyword evidence="1" id="KW-0732">Signal</keyword>
<accession>H6RLX9</accession>
<feature type="domain" description="DUF306" evidence="2">
    <location>
        <begin position="266"/>
        <end position="367"/>
    </location>
</feature>
<dbReference type="Gene3D" id="2.40.128.270">
    <property type="match status" value="4"/>
</dbReference>
<dbReference type="KEGG" id="bsd:BLASA_4234"/>
<evidence type="ECO:0000256" key="1">
    <source>
        <dbReference type="SAM" id="SignalP"/>
    </source>
</evidence>
<dbReference type="EMBL" id="FO117623">
    <property type="protein sequence ID" value="CCG05058.1"/>
    <property type="molecule type" value="Genomic_DNA"/>
</dbReference>
<dbReference type="STRING" id="1146883.BLASA_4234"/>
<reference evidence="3 4" key="1">
    <citation type="journal article" date="2012" name="J. Bacteriol.">
        <title>Genome Sequence of Blastococcus saxobsidens DD2, a Stone-Inhabiting Bacterium.</title>
        <authorList>
            <person name="Chouaia B."/>
            <person name="Crotti E."/>
            <person name="Brusetti L."/>
            <person name="Daffonchio D."/>
            <person name="Essoussi I."/>
            <person name="Nouioui I."/>
            <person name="Sbissi I."/>
            <person name="Ghodhbane-Gtari F."/>
            <person name="Gtari M."/>
            <person name="Vacherie B."/>
            <person name="Barbe V."/>
            <person name="Medigue C."/>
            <person name="Gury J."/>
            <person name="Pujic P."/>
            <person name="Normand P."/>
        </authorList>
    </citation>
    <scope>NUCLEOTIDE SEQUENCE [LARGE SCALE GENOMIC DNA]</scope>
    <source>
        <strain evidence="3 4">DD2</strain>
    </source>
</reference>
<gene>
    <name evidence="3" type="ordered locus">BLASA_4234</name>
</gene>
<feature type="domain" description="DUF306" evidence="2">
    <location>
        <begin position="146"/>
        <end position="251"/>
    </location>
</feature>
<feature type="signal peptide" evidence="1">
    <location>
        <begin position="1"/>
        <end position="18"/>
    </location>
</feature>
<feature type="chain" id="PRO_5038717692" description="DUF306 domain-containing protein" evidence="1">
    <location>
        <begin position="19"/>
        <end position="490"/>
    </location>
</feature>
<dbReference type="PANTHER" id="PTHR35535">
    <property type="entry name" value="HEAT SHOCK PROTEIN HSLJ"/>
    <property type="match status" value="1"/>
</dbReference>
<dbReference type="InterPro" id="IPR038670">
    <property type="entry name" value="HslJ-like_sf"/>
</dbReference>
<dbReference type="Pfam" id="PF03724">
    <property type="entry name" value="META"/>
    <property type="match status" value="4"/>
</dbReference>
<organism evidence="3 4">
    <name type="scientific">Blastococcus saxobsidens (strain DD2)</name>
    <dbReference type="NCBI Taxonomy" id="1146883"/>
    <lineage>
        <taxon>Bacteria</taxon>
        <taxon>Bacillati</taxon>
        <taxon>Actinomycetota</taxon>
        <taxon>Actinomycetes</taxon>
        <taxon>Geodermatophilales</taxon>
        <taxon>Geodermatophilaceae</taxon>
        <taxon>Blastococcus</taxon>
    </lineage>
</organism>
<dbReference type="PROSITE" id="PS51257">
    <property type="entry name" value="PROKAR_LIPOPROTEIN"/>
    <property type="match status" value="1"/>
</dbReference>
<dbReference type="HOGENOM" id="CLU_556290_0_0_11"/>
<proteinExistence type="predicted"/>
<name>H6RLX9_BLASD</name>
<dbReference type="eggNOG" id="COG3187">
    <property type="taxonomic scope" value="Bacteria"/>
</dbReference>
<feature type="domain" description="DUF306" evidence="2">
    <location>
        <begin position="33"/>
        <end position="130"/>
    </location>
</feature>
<dbReference type="InterPro" id="IPR005184">
    <property type="entry name" value="DUF306_Meta_HslJ"/>
</dbReference>
<dbReference type="AlphaFoldDB" id="H6RLX9"/>
<sequence length="490" mass="50455">MRLVAVLLLAAALLTACGGGTGGPGVSGGPDLSGEWQLAEGTVDGAALPRPSGTTATLQFVAGEVRGVAFCNSYGASYRNGGTSLSVGEIGRTEMACAPDVMAAEDAYLGALAAVDTAALDGEDLVLTGGGVELRFTPVAPVPVTELVGTRWALETLLDGETASSPVGETATLELFGDGTLTGSTGCRDLTGRFTIEGDVVRLTELSAGTDDCPADVAAQDGHVVTVLGDGFQVSVDGDQLTLGDPDGRGLVYRAERGARPATSADLRGEWVVTELRRDGVPVPLPDLEGTLAVDDARLAGTSFCNGFGARYRLDDGRLELEDHLTSLMACTGDVARAEGVYSRVLTADDPRATTSSEGLVLTGDGAEVHLRPRPPVEAGDLVGGTWSLQGLTTEAMGWAAEGEPAVLEFTADGTFRASTGCRSLAGAWQLRDEQVTTSGPAGEGRCPEELREQDAHVTDVLEQGFTVRIANGRLTIRSPGGQGLEYSSP</sequence>
<dbReference type="Proteomes" id="UP000007517">
    <property type="component" value="Chromosome"/>
</dbReference>
<dbReference type="PANTHER" id="PTHR35535:SF2">
    <property type="entry name" value="DUF306 DOMAIN-CONTAINING PROTEIN"/>
    <property type="match status" value="1"/>
</dbReference>
<dbReference type="InterPro" id="IPR053147">
    <property type="entry name" value="Hsp_HslJ-like"/>
</dbReference>
<evidence type="ECO:0000259" key="2">
    <source>
        <dbReference type="Pfam" id="PF03724"/>
    </source>
</evidence>